<dbReference type="CDD" id="cd03443">
    <property type="entry name" value="PaaI_thioesterase"/>
    <property type="match status" value="1"/>
</dbReference>
<evidence type="ECO:0000313" key="4">
    <source>
        <dbReference type="Proteomes" id="UP000199118"/>
    </source>
</evidence>
<evidence type="ECO:0000313" key="3">
    <source>
        <dbReference type="EMBL" id="SDX51748.1"/>
    </source>
</evidence>
<name>A0A1H3CCW9_9RHOB</name>
<dbReference type="Proteomes" id="UP000199118">
    <property type="component" value="Unassembled WGS sequence"/>
</dbReference>
<dbReference type="InterPro" id="IPR006683">
    <property type="entry name" value="Thioestr_dom"/>
</dbReference>
<proteinExistence type="predicted"/>
<dbReference type="GO" id="GO:0016289">
    <property type="term" value="F:acyl-CoA hydrolase activity"/>
    <property type="evidence" value="ECO:0007669"/>
    <property type="project" value="UniProtKB-ARBA"/>
</dbReference>
<dbReference type="Pfam" id="PF03061">
    <property type="entry name" value="4HBT"/>
    <property type="match status" value="1"/>
</dbReference>
<organism evidence="3 4">
    <name type="scientific">Albimonas donghaensis</name>
    <dbReference type="NCBI Taxonomy" id="356660"/>
    <lineage>
        <taxon>Bacteria</taxon>
        <taxon>Pseudomonadati</taxon>
        <taxon>Pseudomonadota</taxon>
        <taxon>Alphaproteobacteria</taxon>
        <taxon>Rhodobacterales</taxon>
        <taxon>Paracoccaceae</taxon>
        <taxon>Albimonas</taxon>
    </lineage>
</organism>
<dbReference type="InterPro" id="IPR003736">
    <property type="entry name" value="PAAI_dom"/>
</dbReference>
<reference evidence="3 4" key="1">
    <citation type="submission" date="2016-10" db="EMBL/GenBank/DDBJ databases">
        <authorList>
            <person name="de Groot N.N."/>
        </authorList>
    </citation>
    <scope>NUCLEOTIDE SEQUENCE [LARGE SCALE GENOMIC DNA]</scope>
    <source>
        <strain evidence="3 4">DSM 17890</strain>
    </source>
</reference>
<gene>
    <name evidence="3" type="ORF">SAMN05444336_10651</name>
</gene>
<dbReference type="NCBIfam" id="TIGR00369">
    <property type="entry name" value="unchar_dom_1"/>
    <property type="match status" value="1"/>
</dbReference>
<keyword evidence="4" id="KW-1185">Reference proteome</keyword>
<protein>
    <submittedName>
        <fullName evidence="3">Uncharacterized domain 1-containing protein</fullName>
    </submittedName>
</protein>
<dbReference type="OrthoDB" id="3477511at2"/>
<evidence type="ECO:0000259" key="2">
    <source>
        <dbReference type="Pfam" id="PF03061"/>
    </source>
</evidence>
<dbReference type="SUPFAM" id="SSF54637">
    <property type="entry name" value="Thioesterase/thiol ester dehydrase-isomerase"/>
    <property type="match status" value="1"/>
</dbReference>
<feature type="domain" description="Thioesterase" evidence="2">
    <location>
        <begin position="57"/>
        <end position="134"/>
    </location>
</feature>
<keyword evidence="1" id="KW-0378">Hydrolase</keyword>
<sequence>MPQDTISPPLPDHAYDPLAAEPPYPYQELIGFRIVEWRENHAVVELPVATKHYNRHGLPHGGVLASLLDTSFGFASCWCPYPGRVRRAMTLSLTMNYVGQLKGDTMRATGWVTGGGRRSFFAAGKIEDDTGALLATASAAMRWRGNGGDPMGDPVDH</sequence>
<dbReference type="Gene3D" id="3.10.129.10">
    <property type="entry name" value="Hotdog Thioesterase"/>
    <property type="match status" value="1"/>
</dbReference>
<dbReference type="RefSeq" id="WP_092683490.1">
    <property type="nucleotide sequence ID" value="NZ_FNMZ01000006.1"/>
</dbReference>
<dbReference type="InterPro" id="IPR029069">
    <property type="entry name" value="HotDog_dom_sf"/>
</dbReference>
<dbReference type="EMBL" id="FNMZ01000006">
    <property type="protein sequence ID" value="SDX51748.1"/>
    <property type="molecule type" value="Genomic_DNA"/>
</dbReference>
<evidence type="ECO:0000256" key="1">
    <source>
        <dbReference type="ARBA" id="ARBA00022801"/>
    </source>
</evidence>
<dbReference type="AlphaFoldDB" id="A0A1H3CCW9"/>
<dbReference type="STRING" id="356660.SAMN05444336_10651"/>
<accession>A0A1H3CCW9</accession>